<proteinExistence type="predicted"/>
<accession>A0AC34RGL9</accession>
<sequence length="171" mass="19175">MSQKCPANLVKSIFLNLPDVVPDLQLHPWLAAVRSHGQKFGYSNFHWTTISLLGFTAELLLAKNKGKKYSIGDYVVVSITYFTVQVYLLRKQEIGWDVLDGKVAELQIGTSLDVEGFVRRNSLTMNDVKNFIIQVADGWIPWRKVNNNSTEAPSSGKEHLCVFHGPNGAKK</sequence>
<evidence type="ECO:0000313" key="1">
    <source>
        <dbReference type="Proteomes" id="UP000887576"/>
    </source>
</evidence>
<dbReference type="Proteomes" id="UP000887576">
    <property type="component" value="Unplaced"/>
</dbReference>
<protein>
    <submittedName>
        <fullName evidence="2">Uncharacterized protein</fullName>
    </submittedName>
</protein>
<organism evidence="1 2">
    <name type="scientific">Panagrolaimus sp. JU765</name>
    <dbReference type="NCBI Taxonomy" id="591449"/>
    <lineage>
        <taxon>Eukaryota</taxon>
        <taxon>Metazoa</taxon>
        <taxon>Ecdysozoa</taxon>
        <taxon>Nematoda</taxon>
        <taxon>Chromadorea</taxon>
        <taxon>Rhabditida</taxon>
        <taxon>Tylenchina</taxon>
        <taxon>Panagrolaimomorpha</taxon>
        <taxon>Panagrolaimoidea</taxon>
        <taxon>Panagrolaimidae</taxon>
        <taxon>Panagrolaimus</taxon>
    </lineage>
</organism>
<dbReference type="WBParaSite" id="JU765_v2.g679.t1">
    <property type="protein sequence ID" value="JU765_v2.g679.t1"/>
    <property type="gene ID" value="JU765_v2.g679"/>
</dbReference>
<name>A0AC34RGL9_9BILA</name>
<evidence type="ECO:0000313" key="2">
    <source>
        <dbReference type="WBParaSite" id="JU765_v2.g679.t1"/>
    </source>
</evidence>
<reference evidence="2" key="1">
    <citation type="submission" date="2022-11" db="UniProtKB">
        <authorList>
            <consortium name="WormBaseParasite"/>
        </authorList>
    </citation>
    <scope>IDENTIFICATION</scope>
</reference>